<protein>
    <submittedName>
        <fullName evidence="2">TolC family protein</fullName>
    </submittedName>
</protein>
<evidence type="ECO:0000256" key="1">
    <source>
        <dbReference type="ARBA" id="ARBA00007613"/>
    </source>
</evidence>
<dbReference type="PANTHER" id="PTHR30203">
    <property type="entry name" value="OUTER MEMBRANE CATION EFFLUX PROTEIN"/>
    <property type="match status" value="1"/>
</dbReference>
<organism evidence="2 3">
    <name type="scientific">Methylococcus capsulatus</name>
    <dbReference type="NCBI Taxonomy" id="414"/>
    <lineage>
        <taxon>Bacteria</taxon>
        <taxon>Pseudomonadati</taxon>
        <taxon>Pseudomonadota</taxon>
        <taxon>Gammaproteobacteria</taxon>
        <taxon>Methylococcales</taxon>
        <taxon>Methylococcaceae</taxon>
        <taxon>Methylococcus</taxon>
    </lineage>
</organism>
<accession>A0ABZ2F5Z2</accession>
<dbReference type="PANTHER" id="PTHR30203:SF24">
    <property type="entry name" value="BLR4935 PROTEIN"/>
    <property type="match status" value="1"/>
</dbReference>
<dbReference type="Gene3D" id="1.20.1600.10">
    <property type="entry name" value="Outer membrane efflux proteins (OEP)"/>
    <property type="match status" value="1"/>
</dbReference>
<dbReference type="EMBL" id="CP104311">
    <property type="protein sequence ID" value="WWF01840.1"/>
    <property type="molecule type" value="Genomic_DNA"/>
</dbReference>
<comment type="similarity">
    <text evidence="1">Belongs to the outer membrane factor (OMF) (TC 1.B.17) family.</text>
</comment>
<dbReference type="Pfam" id="PF02321">
    <property type="entry name" value="OEP"/>
    <property type="match status" value="1"/>
</dbReference>
<keyword evidence="3" id="KW-1185">Reference proteome</keyword>
<gene>
    <name evidence="2" type="ORF">N4J17_15435</name>
</gene>
<sequence>MTCLPQGDGRAGFEARLGSLVLASCLVCGCVGYRSRPLEQAELVGHLALPEPGSLVEAATQVRHPRLRPVSLDFSKPLSDEALGLLAVLVSPELKIFRAKEAVAEAQVFNAGLLPDPKLFGRFDWVFSGPAGLVSPYTATLQWDLAKLATRSTDVRIAEGHARQVRLDVAWQEWLVANQARLLARRCVYLARQEAVATEAAQVSAQLLDLTRHNLALGDATLTELGIREAAFLDAKDRSLALARQVAKARQDLNRLLGFPPNHGIAIAGFEAEPPAGLHTERLFVSAQRQRLDLQALEAGYASQEASVYRAILGQYPAFTLGINDYHYYSDYNTGGPTVSMDLPLFNRNRGVIAIAEATREQLHREYVARLNQTRADIGTLVTDLNRIAQEREPLARELPELTRAERLLREAAAAGDVTLVNYETVRANYLDKRLKLLALEQAAAEQAVALQVAVGSPSIL</sequence>
<dbReference type="SUPFAM" id="SSF56954">
    <property type="entry name" value="Outer membrane efflux proteins (OEP)"/>
    <property type="match status" value="1"/>
</dbReference>
<name>A0ABZ2F5Z2_METCP</name>
<dbReference type="InterPro" id="IPR010131">
    <property type="entry name" value="MdtP/NodT-like"/>
</dbReference>
<evidence type="ECO:0000313" key="2">
    <source>
        <dbReference type="EMBL" id="WWF01840.1"/>
    </source>
</evidence>
<reference evidence="2 3" key="1">
    <citation type="submission" date="2022-09" db="EMBL/GenBank/DDBJ databases">
        <authorList>
            <person name="Giprobiosintez L."/>
        </authorList>
    </citation>
    <scope>NUCLEOTIDE SEQUENCE [LARGE SCALE GENOMIC DNA]</scope>
    <source>
        <strain evidence="3">VKPM-B-12549 (GBS-15)</strain>
    </source>
</reference>
<dbReference type="Proteomes" id="UP001359308">
    <property type="component" value="Chromosome"/>
</dbReference>
<proteinExistence type="inferred from homology"/>
<evidence type="ECO:0000313" key="3">
    <source>
        <dbReference type="Proteomes" id="UP001359308"/>
    </source>
</evidence>
<dbReference type="InterPro" id="IPR003423">
    <property type="entry name" value="OMP_efflux"/>
</dbReference>
<dbReference type="RefSeq" id="WP_198324317.1">
    <property type="nucleotide sequence ID" value="NZ_CP104311.1"/>
</dbReference>